<dbReference type="OrthoDB" id="4232400at2759"/>
<gene>
    <name evidence="1" type="ORF">LLEC1_02166</name>
</gene>
<proteinExistence type="predicted"/>
<dbReference type="OMA" id="AKDRCWF"/>
<comment type="caution">
    <text evidence="1">The sequence shown here is derived from an EMBL/GenBank/DDBJ whole genome shotgun (WGS) entry which is preliminary data.</text>
</comment>
<dbReference type="Proteomes" id="UP000243081">
    <property type="component" value="Unassembled WGS sequence"/>
</dbReference>
<protein>
    <submittedName>
        <fullName evidence="1">Uncharacterized protein</fullName>
    </submittedName>
</protein>
<keyword evidence="2" id="KW-1185">Reference proteome</keyword>
<dbReference type="EMBL" id="LUKN01001421">
    <property type="protein sequence ID" value="OAR01013.1"/>
    <property type="molecule type" value="Genomic_DNA"/>
</dbReference>
<evidence type="ECO:0000313" key="2">
    <source>
        <dbReference type="Proteomes" id="UP000243081"/>
    </source>
</evidence>
<reference evidence="1 2" key="1">
    <citation type="submission" date="2016-03" db="EMBL/GenBank/DDBJ databases">
        <title>Fine-scale spatial genetic structure of a fungal parasite of coffee scale insects.</title>
        <authorList>
            <person name="Jackson D."/>
            <person name="Zemenick K.A."/>
            <person name="Malloure B."/>
            <person name="Quandt C.A."/>
            <person name="James T.Y."/>
        </authorList>
    </citation>
    <scope>NUCLEOTIDE SEQUENCE [LARGE SCALE GENOMIC DNA]</scope>
    <source>
        <strain evidence="1 2">UM487</strain>
    </source>
</reference>
<dbReference type="PANTHER" id="PTHR40628:SF1">
    <property type="entry name" value="CHROMO DOMAIN-CONTAINING PROTEIN"/>
    <property type="match status" value="1"/>
</dbReference>
<dbReference type="PANTHER" id="PTHR40628">
    <property type="entry name" value="CHROMO DOMAIN-CONTAINING PROTEIN"/>
    <property type="match status" value="1"/>
</dbReference>
<name>A0A179IFE5_CORDF</name>
<sequence>MYTSFTASKQLIPCQQPSTHVTHSNNESFSRAKDKSWFGADYQAIKSSLGPQGVSSSLHDAVLGIGTVEILVKRRPDARGVQGHGVLRLRNVLHVPSCICNVIGAPVSKDYVLRPATGGICEISDKQGKAAGYFYKLDLPGQLLQLRLSGPPVGPRVGPSPFKSQHMYKICAWWHEDHRQLAMRQLTKRAKKPRASVTTFDNEERAWIKREHGSVWKFMRAFGLKGNCEEDAEKARQIIRSNMAPDTADTLGAISGLGTDVSVGESNALVAQVNKYFGAKELGWIIINYGDVLSFMVSLRLKFCARDGRKAKRVAAILMAPEVEKG</sequence>
<accession>A0A179IFE5</accession>
<dbReference type="AlphaFoldDB" id="A0A179IFE5"/>
<organism evidence="1 2">
    <name type="scientific">Cordyceps confragosa</name>
    <name type="common">Lecanicillium lecanii</name>
    <dbReference type="NCBI Taxonomy" id="2714763"/>
    <lineage>
        <taxon>Eukaryota</taxon>
        <taxon>Fungi</taxon>
        <taxon>Dikarya</taxon>
        <taxon>Ascomycota</taxon>
        <taxon>Pezizomycotina</taxon>
        <taxon>Sordariomycetes</taxon>
        <taxon>Hypocreomycetidae</taxon>
        <taxon>Hypocreales</taxon>
        <taxon>Cordycipitaceae</taxon>
        <taxon>Akanthomyces</taxon>
    </lineage>
</organism>
<evidence type="ECO:0000313" key="1">
    <source>
        <dbReference type="EMBL" id="OAR01013.1"/>
    </source>
</evidence>